<name>A0A4Y2KNZ9_ARAVE</name>
<organism evidence="1 2">
    <name type="scientific">Araneus ventricosus</name>
    <name type="common">Orbweaver spider</name>
    <name type="synonym">Epeira ventricosa</name>
    <dbReference type="NCBI Taxonomy" id="182803"/>
    <lineage>
        <taxon>Eukaryota</taxon>
        <taxon>Metazoa</taxon>
        <taxon>Ecdysozoa</taxon>
        <taxon>Arthropoda</taxon>
        <taxon>Chelicerata</taxon>
        <taxon>Arachnida</taxon>
        <taxon>Araneae</taxon>
        <taxon>Araneomorphae</taxon>
        <taxon>Entelegynae</taxon>
        <taxon>Araneoidea</taxon>
        <taxon>Araneidae</taxon>
        <taxon>Araneus</taxon>
    </lineage>
</organism>
<gene>
    <name evidence="1" type="ORF">AVEN_136520_1</name>
</gene>
<proteinExistence type="predicted"/>
<protein>
    <submittedName>
        <fullName evidence="1">Uncharacterized protein</fullName>
    </submittedName>
</protein>
<keyword evidence="2" id="KW-1185">Reference proteome</keyword>
<dbReference type="Proteomes" id="UP000499080">
    <property type="component" value="Unassembled WGS sequence"/>
</dbReference>
<reference evidence="1 2" key="1">
    <citation type="journal article" date="2019" name="Sci. Rep.">
        <title>Orb-weaving spider Araneus ventricosus genome elucidates the spidroin gene catalogue.</title>
        <authorList>
            <person name="Kono N."/>
            <person name="Nakamura H."/>
            <person name="Ohtoshi R."/>
            <person name="Moran D.A.P."/>
            <person name="Shinohara A."/>
            <person name="Yoshida Y."/>
            <person name="Fujiwara M."/>
            <person name="Mori M."/>
            <person name="Tomita M."/>
            <person name="Arakawa K."/>
        </authorList>
    </citation>
    <scope>NUCLEOTIDE SEQUENCE [LARGE SCALE GENOMIC DNA]</scope>
</reference>
<accession>A0A4Y2KNZ9</accession>
<dbReference type="AlphaFoldDB" id="A0A4Y2KNZ9"/>
<evidence type="ECO:0000313" key="1">
    <source>
        <dbReference type="EMBL" id="GBN03193.1"/>
    </source>
</evidence>
<evidence type="ECO:0000313" key="2">
    <source>
        <dbReference type="Proteomes" id="UP000499080"/>
    </source>
</evidence>
<comment type="caution">
    <text evidence="1">The sequence shown here is derived from an EMBL/GenBank/DDBJ whole genome shotgun (WGS) entry which is preliminary data.</text>
</comment>
<dbReference type="EMBL" id="BGPR01004774">
    <property type="protein sequence ID" value="GBN03193.1"/>
    <property type="molecule type" value="Genomic_DNA"/>
</dbReference>
<sequence length="151" mass="17589">MSHLRRYHFKRACKQNYIQGKCANSEGVHAKRKTASDFQRSPPKAIQNRETKTLHHCSSRKICFRKQTSTHYEEPTPVNAGEIPNFSQITPTSKLPNNLHVSDEDISTDIFNIVYCSQENCIRYQKHPINNEKRINKSLLFFRHKKTSCSP</sequence>